<keyword evidence="2" id="KW-1185">Reference proteome</keyword>
<dbReference type="Proteomes" id="UP000272942">
    <property type="component" value="Unassembled WGS sequence"/>
</dbReference>
<dbReference type="AlphaFoldDB" id="A0A183B1P2"/>
<protein>
    <submittedName>
        <fullName evidence="3">PWWP domain-containing protein</fullName>
    </submittedName>
</protein>
<accession>A0A183B1P2</accession>
<reference evidence="3" key="1">
    <citation type="submission" date="2016-06" db="UniProtKB">
        <authorList>
            <consortium name="WormBaseParasite"/>
        </authorList>
    </citation>
    <scope>IDENTIFICATION</scope>
</reference>
<evidence type="ECO:0000313" key="2">
    <source>
        <dbReference type="Proteomes" id="UP000272942"/>
    </source>
</evidence>
<dbReference type="EMBL" id="UZAN01054373">
    <property type="protein sequence ID" value="VDP90399.1"/>
    <property type="molecule type" value="Genomic_DNA"/>
</dbReference>
<dbReference type="WBParaSite" id="ECPE_0001316601-mRNA-1">
    <property type="protein sequence ID" value="ECPE_0001316601-mRNA-1"/>
    <property type="gene ID" value="ECPE_0001316601"/>
</dbReference>
<reference evidence="1 2" key="2">
    <citation type="submission" date="2018-11" db="EMBL/GenBank/DDBJ databases">
        <authorList>
            <consortium name="Pathogen Informatics"/>
        </authorList>
    </citation>
    <scope>NUCLEOTIDE SEQUENCE [LARGE SCALE GENOMIC DNA]</scope>
    <source>
        <strain evidence="1 2">Egypt</strain>
    </source>
</reference>
<evidence type="ECO:0000313" key="3">
    <source>
        <dbReference type="WBParaSite" id="ECPE_0001316601-mRNA-1"/>
    </source>
</evidence>
<evidence type="ECO:0000313" key="1">
    <source>
        <dbReference type="EMBL" id="VDP90399.1"/>
    </source>
</evidence>
<gene>
    <name evidence="1" type="ORF">ECPE_LOCUS13127</name>
</gene>
<organism evidence="3">
    <name type="scientific">Echinostoma caproni</name>
    <dbReference type="NCBI Taxonomy" id="27848"/>
    <lineage>
        <taxon>Eukaryota</taxon>
        <taxon>Metazoa</taxon>
        <taxon>Spiralia</taxon>
        <taxon>Lophotrochozoa</taxon>
        <taxon>Platyhelminthes</taxon>
        <taxon>Trematoda</taxon>
        <taxon>Digenea</taxon>
        <taxon>Plagiorchiida</taxon>
        <taxon>Echinostomata</taxon>
        <taxon>Echinostomatoidea</taxon>
        <taxon>Echinostomatidae</taxon>
        <taxon>Echinostoma</taxon>
    </lineage>
</organism>
<sequence>MTERHAPLQPLVDTHKPQWWKPIIKRAIGEGLVSEMHLFSQEDMIDGSNIRSCYFKPKPERRNGRKEVEAPEERGFGWSKNLDARLAKTSIALCNLF</sequence>
<name>A0A183B1P2_9TREM</name>
<proteinExistence type="predicted"/>